<dbReference type="RefSeq" id="WP_168809917.1">
    <property type="nucleotide sequence ID" value="NZ_CP051205.1"/>
</dbReference>
<dbReference type="PANTHER" id="PTHR30269:SF23">
    <property type="entry name" value="MEMBRANE TRANSPORTER PROTEIN YDHB-RELATED"/>
    <property type="match status" value="1"/>
</dbReference>
<feature type="transmembrane region" description="Helical" evidence="8">
    <location>
        <begin position="162"/>
        <end position="185"/>
    </location>
</feature>
<keyword evidence="5 8" id="KW-0812">Transmembrane</keyword>
<protein>
    <recommendedName>
        <fullName evidence="8">Probable membrane transporter protein</fullName>
    </recommendedName>
</protein>
<evidence type="ECO:0000256" key="6">
    <source>
        <dbReference type="ARBA" id="ARBA00022989"/>
    </source>
</evidence>
<evidence type="ECO:0000256" key="8">
    <source>
        <dbReference type="RuleBase" id="RU363041"/>
    </source>
</evidence>
<name>A0AAE6ZLC1_9BACT</name>
<evidence type="ECO:0000256" key="1">
    <source>
        <dbReference type="ARBA" id="ARBA00004651"/>
    </source>
</evidence>
<comment type="similarity">
    <text evidence="2 8">Belongs to the 4-toluene sulfonate uptake permease (TSUP) (TC 2.A.102) family.</text>
</comment>
<organism evidence="9 10">
    <name type="scientific">Chitinophaga oryzae</name>
    <dbReference type="NCBI Taxonomy" id="2725414"/>
    <lineage>
        <taxon>Bacteria</taxon>
        <taxon>Pseudomonadati</taxon>
        <taxon>Bacteroidota</taxon>
        <taxon>Chitinophagia</taxon>
        <taxon>Chitinophagales</taxon>
        <taxon>Chitinophagaceae</taxon>
        <taxon>Chitinophaga</taxon>
    </lineage>
</organism>
<sequence length="278" mass="28982">MTILSFTLILLAGAFLAGLLGSLTGLGGGVVIIPLLTLVFHVDIRYAIGTALIASIATSSGSASAYVKEGITNIRLGMFLEIATTTGAVVGALIAVFIPTNVVAIIFGCVLIFSALMSFRKKSEAVSDEDVSKLARDLKLNGTYPSGGEVVSYKVRHVPGGYFMMTFAGVMSGLLGIGSGALKVLAMDNIMRIPFKVSTTTSNFMIGVTAAASAVVYLQRGYISPGLCMPVVLGVLLGAFGGSRLLVKANAKWLRIVFGVVITFLALQMIYNGLNGKL</sequence>
<feature type="transmembrane region" description="Helical" evidence="8">
    <location>
        <begin position="88"/>
        <end position="113"/>
    </location>
</feature>
<accession>A0AAE6ZLC1</accession>
<feature type="transmembrane region" description="Helical" evidence="8">
    <location>
        <begin position="44"/>
        <end position="67"/>
    </location>
</feature>
<proteinExistence type="inferred from homology"/>
<evidence type="ECO:0000256" key="7">
    <source>
        <dbReference type="ARBA" id="ARBA00023136"/>
    </source>
</evidence>
<keyword evidence="3" id="KW-0813">Transport</keyword>
<dbReference type="GO" id="GO:0005886">
    <property type="term" value="C:plasma membrane"/>
    <property type="evidence" value="ECO:0007669"/>
    <property type="project" value="UniProtKB-SubCell"/>
</dbReference>
<dbReference type="EMBL" id="CP051205">
    <property type="protein sequence ID" value="QJB35141.1"/>
    <property type="molecule type" value="Genomic_DNA"/>
</dbReference>
<dbReference type="KEGG" id="coy:HF329_29085"/>
<feature type="transmembrane region" description="Helical" evidence="8">
    <location>
        <begin position="222"/>
        <end position="241"/>
    </location>
</feature>
<evidence type="ECO:0000313" key="10">
    <source>
        <dbReference type="Proteomes" id="UP000502421"/>
    </source>
</evidence>
<evidence type="ECO:0000256" key="5">
    <source>
        <dbReference type="ARBA" id="ARBA00022692"/>
    </source>
</evidence>
<feature type="transmembrane region" description="Helical" evidence="8">
    <location>
        <begin position="197"/>
        <end position="216"/>
    </location>
</feature>
<dbReference type="PANTHER" id="PTHR30269">
    <property type="entry name" value="TRANSMEMBRANE PROTEIN YFCA"/>
    <property type="match status" value="1"/>
</dbReference>
<dbReference type="InterPro" id="IPR002781">
    <property type="entry name" value="TM_pro_TauE-like"/>
</dbReference>
<dbReference type="Pfam" id="PF01925">
    <property type="entry name" value="TauE"/>
    <property type="match status" value="1"/>
</dbReference>
<evidence type="ECO:0000256" key="2">
    <source>
        <dbReference type="ARBA" id="ARBA00009142"/>
    </source>
</evidence>
<evidence type="ECO:0000313" key="9">
    <source>
        <dbReference type="EMBL" id="QJB35141.1"/>
    </source>
</evidence>
<feature type="transmembrane region" description="Helical" evidence="8">
    <location>
        <begin position="253"/>
        <end position="271"/>
    </location>
</feature>
<gene>
    <name evidence="9" type="ORF">HF329_29085</name>
</gene>
<dbReference type="AlphaFoldDB" id="A0AAE6ZLC1"/>
<evidence type="ECO:0000256" key="4">
    <source>
        <dbReference type="ARBA" id="ARBA00022475"/>
    </source>
</evidence>
<reference evidence="10" key="1">
    <citation type="submission" date="2020-04" db="EMBL/GenBank/DDBJ databases">
        <authorList>
            <person name="Kittiwongwattana C."/>
        </authorList>
    </citation>
    <scope>NUCLEOTIDE SEQUENCE [LARGE SCALE GENOMIC DNA]</scope>
    <source>
        <strain evidence="10">1310</strain>
    </source>
</reference>
<comment type="subcellular location">
    <subcellularLocation>
        <location evidence="1 8">Cell membrane</location>
        <topology evidence="1 8">Multi-pass membrane protein</topology>
    </subcellularLocation>
</comment>
<dbReference type="InterPro" id="IPR052017">
    <property type="entry name" value="TSUP"/>
</dbReference>
<keyword evidence="6 8" id="KW-1133">Transmembrane helix</keyword>
<keyword evidence="7 8" id="KW-0472">Membrane</keyword>
<evidence type="ECO:0000256" key="3">
    <source>
        <dbReference type="ARBA" id="ARBA00022448"/>
    </source>
</evidence>
<dbReference type="Proteomes" id="UP000502421">
    <property type="component" value="Chromosome"/>
</dbReference>
<keyword evidence="4 8" id="KW-1003">Cell membrane</keyword>